<dbReference type="PANTHER" id="PTHR46411">
    <property type="entry name" value="FAMILY ATPASE, PUTATIVE-RELATED"/>
    <property type="match status" value="1"/>
</dbReference>
<gene>
    <name evidence="2" type="ORF">OH76DRAFT_464755</name>
</gene>
<evidence type="ECO:0000259" key="1">
    <source>
        <dbReference type="SMART" id="SM00382"/>
    </source>
</evidence>
<dbReference type="CDD" id="cd19481">
    <property type="entry name" value="RecA-like_protease"/>
    <property type="match status" value="1"/>
</dbReference>
<dbReference type="SMART" id="SM00382">
    <property type="entry name" value="AAA"/>
    <property type="match status" value="1"/>
</dbReference>
<keyword evidence="3" id="KW-1185">Reference proteome</keyword>
<evidence type="ECO:0000313" key="2">
    <source>
        <dbReference type="EMBL" id="RDX50242.1"/>
    </source>
</evidence>
<dbReference type="OrthoDB" id="10042665at2759"/>
<dbReference type="EMBL" id="KZ857400">
    <property type="protein sequence ID" value="RDX50242.1"/>
    <property type="molecule type" value="Genomic_DNA"/>
</dbReference>
<organism evidence="2 3">
    <name type="scientific">Lentinus brumalis</name>
    <dbReference type="NCBI Taxonomy" id="2498619"/>
    <lineage>
        <taxon>Eukaryota</taxon>
        <taxon>Fungi</taxon>
        <taxon>Dikarya</taxon>
        <taxon>Basidiomycota</taxon>
        <taxon>Agaricomycotina</taxon>
        <taxon>Agaricomycetes</taxon>
        <taxon>Polyporales</taxon>
        <taxon>Polyporaceae</taxon>
        <taxon>Lentinus</taxon>
    </lineage>
</organism>
<sequence>MGGAYCFRIAIIERLRGTTKEYRASPPTRGNFCSCRNPSTMASTVSASSSSSIVPASSPPTSVEELPSLELGIKYVDSKYDDDKNVWDYEDTTNPDVPAELVQPVGTDTSDADSDWSKFCFVVVRKHSRAQEKHKRTISFEVVIKSRYLRTACQDVMQQVRGISWVSEPLALDPKLLITFFPNLEEYAQNLESRERTEEEERVLLSLRILLEWIRSNYRQTLARISSLVSHGEITFDLLYAILLPGTIIVRRCPTTRETRAIRLSSAQKLVNSCGQQFYALNCEGLEEMVDEVEDENTDNSIGWSDDDLAARSGARFGFVGTRAVVNYFDGVEKINTLSAFPIQYHPDPEGLTALLLARARKWASMSGVHHMHCRGTAGRWEYVGNNQKLCKYSIKSRVMIDKGTFSRVDADYDLPIPEHALPNRIGAESLTDDELLLASPIVYGFSLSDKLWLEYNINHITPIDWNDEAFAGLVLTPERKTLLRSLIEAHGRLSSSGEGAFDDFVRGKGQGLVINLFGPPGVGKTLSAEATSEHLHRPLYIVGSGDLGTTAHELDQALEHAFSLAASWNAVLLIDEADVFLEQRSLHDMERNAMVAVFLRHIEYYRGILFLTTNRIKTFDEAFLSRIHVALHFSDLTESTKAQIWRSFLAKAGIPEEEVSDALLAKLAVRDINGRQIKNACRTATSLALSRGERMRFEHLEEALDAMEEFLREFASMSN</sequence>
<dbReference type="GO" id="GO:0005524">
    <property type="term" value="F:ATP binding"/>
    <property type="evidence" value="ECO:0007669"/>
    <property type="project" value="InterPro"/>
</dbReference>
<reference evidence="2 3" key="1">
    <citation type="journal article" date="2018" name="Biotechnol. Biofuels">
        <title>Integrative visual omics of the white-rot fungus Polyporus brumalis exposes the biotechnological potential of its oxidative enzymes for delignifying raw plant biomass.</title>
        <authorList>
            <person name="Miyauchi S."/>
            <person name="Rancon A."/>
            <person name="Drula E."/>
            <person name="Hage H."/>
            <person name="Chaduli D."/>
            <person name="Favel A."/>
            <person name="Grisel S."/>
            <person name="Henrissat B."/>
            <person name="Herpoel-Gimbert I."/>
            <person name="Ruiz-Duenas F.J."/>
            <person name="Chevret D."/>
            <person name="Hainaut M."/>
            <person name="Lin J."/>
            <person name="Wang M."/>
            <person name="Pangilinan J."/>
            <person name="Lipzen A."/>
            <person name="Lesage-Meessen L."/>
            <person name="Navarro D."/>
            <person name="Riley R."/>
            <person name="Grigoriev I.V."/>
            <person name="Zhou S."/>
            <person name="Raouche S."/>
            <person name="Rosso M.N."/>
        </authorList>
    </citation>
    <scope>NUCLEOTIDE SEQUENCE [LARGE SCALE GENOMIC DNA]</scope>
    <source>
        <strain evidence="2 3">BRFM 1820</strain>
    </source>
</reference>
<dbReference type="InterPro" id="IPR003959">
    <property type="entry name" value="ATPase_AAA_core"/>
</dbReference>
<dbReference type="Pfam" id="PF22942">
    <property type="entry name" value="DUF7025"/>
    <property type="match status" value="1"/>
</dbReference>
<dbReference type="GO" id="GO:0016887">
    <property type="term" value="F:ATP hydrolysis activity"/>
    <property type="evidence" value="ECO:0007669"/>
    <property type="project" value="InterPro"/>
</dbReference>
<dbReference type="STRING" id="139420.A0A371DCP8"/>
<dbReference type="InterPro" id="IPR027417">
    <property type="entry name" value="P-loop_NTPase"/>
</dbReference>
<keyword evidence="2" id="KW-0378">Hydrolase</keyword>
<accession>A0A371DCP8</accession>
<proteinExistence type="predicted"/>
<evidence type="ECO:0000313" key="3">
    <source>
        <dbReference type="Proteomes" id="UP000256964"/>
    </source>
</evidence>
<protein>
    <submittedName>
        <fullName evidence="2">P-loop containing nucleoside triphosphate hydrolase protein</fullName>
    </submittedName>
</protein>
<dbReference type="Gene3D" id="3.40.50.300">
    <property type="entry name" value="P-loop containing nucleotide triphosphate hydrolases"/>
    <property type="match status" value="1"/>
</dbReference>
<dbReference type="AlphaFoldDB" id="A0A371DCP8"/>
<dbReference type="Pfam" id="PF00004">
    <property type="entry name" value="AAA"/>
    <property type="match status" value="1"/>
</dbReference>
<dbReference type="Proteomes" id="UP000256964">
    <property type="component" value="Unassembled WGS sequence"/>
</dbReference>
<dbReference type="PANTHER" id="PTHR46411:SF3">
    <property type="entry name" value="AAA+ ATPASE DOMAIN-CONTAINING PROTEIN"/>
    <property type="match status" value="1"/>
</dbReference>
<name>A0A371DCP8_9APHY</name>
<dbReference type="SUPFAM" id="SSF52540">
    <property type="entry name" value="P-loop containing nucleoside triphosphate hydrolases"/>
    <property type="match status" value="1"/>
</dbReference>
<dbReference type="InterPro" id="IPR003593">
    <property type="entry name" value="AAA+_ATPase"/>
</dbReference>
<feature type="domain" description="AAA+ ATPase" evidence="1">
    <location>
        <begin position="511"/>
        <end position="636"/>
    </location>
</feature>
<dbReference type="InterPro" id="IPR054289">
    <property type="entry name" value="DUF7025"/>
</dbReference>